<keyword evidence="3" id="KW-1133">Transmembrane helix</keyword>
<evidence type="ECO:0000313" key="5">
    <source>
        <dbReference type="EMBL" id="BBX95549.1"/>
    </source>
</evidence>
<dbReference type="PANTHER" id="PTHR43847:SF1">
    <property type="entry name" value="BLL3993 PROTEIN"/>
    <property type="match status" value="1"/>
</dbReference>
<sequence>MKAGVQATASSVLGLVAFGLVLFWPAGTFDYWQAWVFIAVFVAVTIVPTIYLARTNPATLRRRMHAGPRAETRVAQKIIVTGTMVDCFAMMAASAFDYRMGWSIVPGWVSLLGDVLVAAGLGFAMLVVIQNSYAASTVTVETGQHVVSGGVYKFVRHPMYAGSVIMMVGIPLALGSYWGLLFVIPGVVLLVFRILDEEKMLAQELTGYREYARRVRYRLVPFVW</sequence>
<dbReference type="Proteomes" id="UP000466396">
    <property type="component" value="Chromosome"/>
</dbReference>
<keyword evidence="6" id="KW-1185">Reference proteome</keyword>
<keyword evidence="2" id="KW-0812">Transmembrane</keyword>
<dbReference type="Gene3D" id="1.20.120.1630">
    <property type="match status" value="1"/>
</dbReference>
<accession>A0A1X1YWT1</accession>
<reference evidence="5 6" key="1">
    <citation type="journal article" date="2019" name="Emerg. Microbes Infect.">
        <title>Comprehensive subspecies identification of 175 nontuberculous mycobacteria species based on 7547 genomic profiles.</title>
        <authorList>
            <person name="Matsumoto Y."/>
            <person name="Kinjo T."/>
            <person name="Motooka D."/>
            <person name="Nabeya D."/>
            <person name="Jung N."/>
            <person name="Uechi K."/>
            <person name="Horii T."/>
            <person name="Iida T."/>
            <person name="Fujita J."/>
            <person name="Nakamura S."/>
        </authorList>
    </citation>
    <scope>NUCLEOTIDE SEQUENCE [LARGE SCALE GENOMIC DNA]</scope>
    <source>
        <strain evidence="5 6">JCM 15657</strain>
    </source>
</reference>
<dbReference type="RefSeq" id="WP_085155912.1">
    <property type="nucleotide sequence ID" value="NZ_AP022581.1"/>
</dbReference>
<gene>
    <name evidence="5" type="ORF">MLAC_08430</name>
</gene>
<dbReference type="KEGG" id="mlj:MLAC_08430"/>
<proteinExistence type="predicted"/>
<evidence type="ECO:0000256" key="2">
    <source>
        <dbReference type="ARBA" id="ARBA00022692"/>
    </source>
</evidence>
<name>A0A1X1YWT1_9MYCO</name>
<dbReference type="PANTHER" id="PTHR43847">
    <property type="entry name" value="BLL3993 PROTEIN"/>
    <property type="match status" value="1"/>
</dbReference>
<dbReference type="OrthoDB" id="7203053at2"/>
<dbReference type="InterPro" id="IPR052527">
    <property type="entry name" value="Metal_cation-efflux_comp"/>
</dbReference>
<dbReference type="STRING" id="169765.AWC15_11575"/>
<evidence type="ECO:0000256" key="3">
    <source>
        <dbReference type="ARBA" id="ARBA00022989"/>
    </source>
</evidence>
<dbReference type="InterPro" id="IPR007318">
    <property type="entry name" value="Phopholipid_MeTrfase"/>
</dbReference>
<evidence type="ECO:0000313" key="6">
    <source>
        <dbReference type="Proteomes" id="UP000466396"/>
    </source>
</evidence>
<keyword evidence="4" id="KW-0472">Membrane</keyword>
<dbReference type="AlphaFoldDB" id="A0A1X1YWT1"/>
<evidence type="ECO:0000256" key="4">
    <source>
        <dbReference type="ARBA" id="ARBA00023136"/>
    </source>
</evidence>
<dbReference type="GO" id="GO:0012505">
    <property type="term" value="C:endomembrane system"/>
    <property type="evidence" value="ECO:0007669"/>
    <property type="project" value="UniProtKB-SubCell"/>
</dbReference>
<protein>
    <submittedName>
        <fullName evidence="5">Membrane protein</fullName>
    </submittedName>
</protein>
<evidence type="ECO:0000256" key="1">
    <source>
        <dbReference type="ARBA" id="ARBA00004127"/>
    </source>
</evidence>
<comment type="subcellular location">
    <subcellularLocation>
        <location evidence="1">Endomembrane system</location>
        <topology evidence="1">Multi-pass membrane protein</topology>
    </subcellularLocation>
</comment>
<dbReference type="EMBL" id="AP022581">
    <property type="protein sequence ID" value="BBX95549.1"/>
    <property type="molecule type" value="Genomic_DNA"/>
</dbReference>
<dbReference type="Pfam" id="PF04191">
    <property type="entry name" value="PEMT"/>
    <property type="match status" value="1"/>
</dbReference>
<organism evidence="5 6">
    <name type="scientific">Mycobacterium lacus</name>
    <dbReference type="NCBI Taxonomy" id="169765"/>
    <lineage>
        <taxon>Bacteria</taxon>
        <taxon>Bacillati</taxon>
        <taxon>Actinomycetota</taxon>
        <taxon>Actinomycetes</taxon>
        <taxon>Mycobacteriales</taxon>
        <taxon>Mycobacteriaceae</taxon>
        <taxon>Mycobacterium</taxon>
    </lineage>
</organism>